<dbReference type="RefSeq" id="WP_182922706.1">
    <property type="nucleotide sequence ID" value="NZ_WNXD01000002.1"/>
</dbReference>
<organism evidence="1 2">
    <name type="scientific">Pedobacter planticolens</name>
    <dbReference type="NCBI Taxonomy" id="2679964"/>
    <lineage>
        <taxon>Bacteria</taxon>
        <taxon>Pseudomonadati</taxon>
        <taxon>Bacteroidota</taxon>
        <taxon>Sphingobacteriia</taxon>
        <taxon>Sphingobacteriales</taxon>
        <taxon>Sphingobacteriaceae</taxon>
        <taxon>Pedobacter</taxon>
    </lineage>
</organism>
<dbReference type="Gene3D" id="1.25.40.390">
    <property type="match status" value="1"/>
</dbReference>
<gene>
    <name evidence="1" type="ORF">GM921_11085</name>
</gene>
<keyword evidence="1" id="KW-0449">Lipoprotein</keyword>
<dbReference type="EMBL" id="WNXD01000002">
    <property type="protein sequence ID" value="MBB2146032.1"/>
    <property type="molecule type" value="Genomic_DNA"/>
</dbReference>
<dbReference type="Proteomes" id="UP000601055">
    <property type="component" value="Unassembled WGS sequence"/>
</dbReference>
<protein>
    <submittedName>
        <fullName evidence="1">SusD/RagB family nutrient-binding outer membrane lipoprotein</fullName>
    </submittedName>
</protein>
<dbReference type="InterPro" id="IPR011990">
    <property type="entry name" value="TPR-like_helical_dom_sf"/>
</dbReference>
<dbReference type="SUPFAM" id="SSF48452">
    <property type="entry name" value="TPR-like"/>
    <property type="match status" value="1"/>
</dbReference>
<comment type="caution">
    <text evidence="1">The sequence shown here is derived from an EMBL/GenBank/DDBJ whole genome shotgun (WGS) entry which is preliminary data.</text>
</comment>
<sequence>MKKLYIVLIAFAITFSGCKKYFDINTDPATPQNPESKTLTPPLFAQMERGVQFDSRYLGGLIQYFGGAVNVGEQHGWIQISDAMGEIWRTNYYGLGANLNLIISDSEGKQEWNYVGMAQALKAWGWQITTDYHGDIILKQAYEPNRYVFDYDPQSDVYAEVVRLANESIKNFSRTDGAGTVAKLSSPDLAYQGDPAKWIKFNYGLLARNASNLINKSTYNPTKIIEYCDKSLASNADNFIVPNNGSNSADANFFGPLRQNMGAYRQTNIIVGLLDGTYFTGTSGLVIDPRRDNMITASADGVFRGTLPYRADAGTVAAKNQIPNLWGVLGGANPGAGLGKYIYKDKAGFPIMTSTEIQFIKAEAAFRNSDPTLAYTAYLKGISESIDFVSSQGVAITPAAKTAYLTSAAVKQSAATLTLRDIMLQKYLALYGYGFVETWSDLRKYNYITGDSKGNNPYVNVYVFPTTFYSDNGGKPAQRYRPRYNSEYIWNVAALAKIGADKIDYHTIPMWFAQP</sequence>
<proteinExistence type="predicted"/>
<dbReference type="PROSITE" id="PS51257">
    <property type="entry name" value="PROKAR_LIPOPROTEIN"/>
    <property type="match status" value="1"/>
</dbReference>
<evidence type="ECO:0000313" key="2">
    <source>
        <dbReference type="Proteomes" id="UP000601055"/>
    </source>
</evidence>
<name>A0A923E220_9SPHI</name>
<evidence type="ECO:0000313" key="1">
    <source>
        <dbReference type="EMBL" id="MBB2146032.1"/>
    </source>
</evidence>
<dbReference type="AlphaFoldDB" id="A0A923E220"/>
<dbReference type="InterPro" id="IPR041662">
    <property type="entry name" value="SusD-like_2"/>
</dbReference>
<keyword evidence="2" id="KW-1185">Reference proteome</keyword>
<dbReference type="Pfam" id="PF12771">
    <property type="entry name" value="SusD-like_2"/>
    <property type="match status" value="1"/>
</dbReference>
<reference evidence="1" key="1">
    <citation type="submission" date="2019-11" db="EMBL/GenBank/DDBJ databases">
        <title>Description of Pedobacter sp. LMG 31464T.</title>
        <authorList>
            <person name="Carlier A."/>
            <person name="Qi S."/>
            <person name="Vandamme P."/>
        </authorList>
    </citation>
    <scope>NUCLEOTIDE SEQUENCE</scope>
    <source>
        <strain evidence="1">LMG 31464</strain>
    </source>
</reference>
<accession>A0A923E220</accession>